<dbReference type="Proteomes" id="UP000007264">
    <property type="component" value="Unassembled WGS sequence"/>
</dbReference>
<dbReference type="EMBL" id="AGSI01000014">
    <property type="protein sequence ID" value="EIE20811.1"/>
    <property type="molecule type" value="Genomic_DNA"/>
</dbReference>
<gene>
    <name evidence="1" type="ORF">COCSUDRAFT_54238</name>
</gene>
<proteinExistence type="predicted"/>
<dbReference type="RefSeq" id="XP_005645355.1">
    <property type="nucleotide sequence ID" value="XM_005645298.1"/>
</dbReference>
<name>I0YQZ2_COCSC</name>
<dbReference type="GeneID" id="17038790"/>
<dbReference type="OrthoDB" id="10347016at2759"/>
<keyword evidence="2" id="KW-1185">Reference proteome</keyword>
<evidence type="ECO:0000313" key="1">
    <source>
        <dbReference type="EMBL" id="EIE20811.1"/>
    </source>
</evidence>
<sequence>MDEEDLGESLPLTGVGAMFIDEAVRALSELTISPCHTLEDVHALLKQSNLLRDTMLAGHCADCQVMQTTLLRFVEHRGVQVVVDVLEKCLAAGCNLQWSSDESFGIEGCMRTFHLLEVIGSSDNITVWQKASETDKRAAIGLVIHLIEAAMQGRFVDVRMQDCYNVVKCLQDLTCLDASTASYFFELGGFSNLSALLSWPEADMRHARWAAAVVLKDLVALALPTAKVADWRIAKDSVQAISCLIEALYLFSKDGKHLLYESSVLGILLILQHLGQNQTYLAIITGVVEIHQAGNFVFQYVRDRLRDPLTKSLAVRVGLLCFPNGLEEPSLGCRRKGLLRFFGRGDPQEGYSPLPTC</sequence>
<organism evidence="1 2">
    <name type="scientific">Coccomyxa subellipsoidea (strain C-169)</name>
    <name type="common">Green microalga</name>
    <dbReference type="NCBI Taxonomy" id="574566"/>
    <lineage>
        <taxon>Eukaryota</taxon>
        <taxon>Viridiplantae</taxon>
        <taxon>Chlorophyta</taxon>
        <taxon>core chlorophytes</taxon>
        <taxon>Trebouxiophyceae</taxon>
        <taxon>Trebouxiophyceae incertae sedis</taxon>
        <taxon>Coccomyxaceae</taxon>
        <taxon>Coccomyxa</taxon>
        <taxon>Coccomyxa subellipsoidea</taxon>
    </lineage>
</organism>
<comment type="caution">
    <text evidence="1">The sequence shown here is derived from an EMBL/GenBank/DDBJ whole genome shotgun (WGS) entry which is preliminary data.</text>
</comment>
<evidence type="ECO:0000313" key="2">
    <source>
        <dbReference type="Proteomes" id="UP000007264"/>
    </source>
</evidence>
<reference evidence="1 2" key="1">
    <citation type="journal article" date="2012" name="Genome Biol.">
        <title>The genome of the polar eukaryotic microalga coccomyxa subellipsoidea reveals traits of cold adaptation.</title>
        <authorList>
            <person name="Blanc G."/>
            <person name="Agarkova I."/>
            <person name="Grimwood J."/>
            <person name="Kuo A."/>
            <person name="Brueggeman A."/>
            <person name="Dunigan D."/>
            <person name="Gurnon J."/>
            <person name="Ladunga I."/>
            <person name="Lindquist E."/>
            <person name="Lucas S."/>
            <person name="Pangilinan J."/>
            <person name="Proschold T."/>
            <person name="Salamov A."/>
            <person name="Schmutz J."/>
            <person name="Weeks D."/>
            <person name="Yamada T."/>
            <person name="Claverie J.M."/>
            <person name="Grigoriev I."/>
            <person name="Van Etten J."/>
            <person name="Lomsadze A."/>
            <person name="Borodovsky M."/>
        </authorList>
    </citation>
    <scope>NUCLEOTIDE SEQUENCE [LARGE SCALE GENOMIC DNA]</scope>
    <source>
        <strain evidence="1 2">C-169</strain>
    </source>
</reference>
<dbReference type="KEGG" id="csl:COCSUDRAFT_54238"/>
<protein>
    <submittedName>
        <fullName evidence="1">Uncharacterized protein</fullName>
    </submittedName>
</protein>
<dbReference type="AlphaFoldDB" id="I0YQZ2"/>
<accession>I0YQZ2</accession>